<keyword evidence="1 3" id="KW-0807">Transducer</keyword>
<proteinExistence type="inferred from homology"/>
<dbReference type="PROSITE" id="PS50885">
    <property type="entry name" value="HAMP"/>
    <property type="match status" value="1"/>
</dbReference>
<reference evidence="7 8" key="1">
    <citation type="submission" date="2023-04" db="EMBL/GenBank/DDBJ databases">
        <title>Clostridium tannerae sp. nov., isolated from the fecal material of an alpaca.</title>
        <authorList>
            <person name="Miller S."/>
            <person name="Hendry M."/>
            <person name="King J."/>
            <person name="Sankaranarayanan K."/>
            <person name="Lawson P.A."/>
        </authorList>
    </citation>
    <scope>NUCLEOTIDE SEQUENCE [LARGE SCALE GENOMIC DNA]</scope>
    <source>
        <strain evidence="7 8">A1-XYC3</strain>
    </source>
</reference>
<feature type="domain" description="Methyl-accepting transducer" evidence="5">
    <location>
        <begin position="283"/>
        <end position="534"/>
    </location>
</feature>
<keyword evidence="4" id="KW-0472">Membrane</keyword>
<dbReference type="SMART" id="SM00283">
    <property type="entry name" value="MA"/>
    <property type="match status" value="1"/>
</dbReference>
<evidence type="ECO:0000256" key="2">
    <source>
        <dbReference type="ARBA" id="ARBA00029447"/>
    </source>
</evidence>
<evidence type="ECO:0000259" key="6">
    <source>
        <dbReference type="PROSITE" id="PS50885"/>
    </source>
</evidence>
<evidence type="ECO:0000259" key="5">
    <source>
        <dbReference type="PROSITE" id="PS50111"/>
    </source>
</evidence>
<feature type="transmembrane region" description="Helical" evidence="4">
    <location>
        <begin position="191"/>
        <end position="214"/>
    </location>
</feature>
<keyword evidence="8" id="KW-1185">Reference proteome</keyword>
<evidence type="ECO:0000256" key="3">
    <source>
        <dbReference type="PROSITE-ProRule" id="PRU00284"/>
    </source>
</evidence>
<dbReference type="Proteomes" id="UP001281656">
    <property type="component" value="Unassembled WGS sequence"/>
</dbReference>
<protein>
    <submittedName>
        <fullName evidence="7">MCP four helix bundle domain-containing protein</fullName>
    </submittedName>
</protein>
<dbReference type="InterPro" id="IPR024478">
    <property type="entry name" value="HlyB_4HB_MCP"/>
</dbReference>
<evidence type="ECO:0000256" key="1">
    <source>
        <dbReference type="ARBA" id="ARBA00023224"/>
    </source>
</evidence>
<dbReference type="Gene3D" id="1.10.287.950">
    <property type="entry name" value="Methyl-accepting chemotaxis protein"/>
    <property type="match status" value="1"/>
</dbReference>
<gene>
    <name evidence="7" type="ORF">P8V03_12175</name>
</gene>
<organism evidence="7 8">
    <name type="scientific">Clostridium tanneri</name>
    <dbReference type="NCBI Taxonomy" id="3037988"/>
    <lineage>
        <taxon>Bacteria</taxon>
        <taxon>Bacillati</taxon>
        <taxon>Bacillota</taxon>
        <taxon>Clostridia</taxon>
        <taxon>Eubacteriales</taxon>
        <taxon>Clostridiaceae</taxon>
        <taxon>Clostridium</taxon>
    </lineage>
</organism>
<dbReference type="InterPro" id="IPR003660">
    <property type="entry name" value="HAMP_dom"/>
</dbReference>
<dbReference type="InterPro" id="IPR004090">
    <property type="entry name" value="Chemotax_Me-accpt_rcpt"/>
</dbReference>
<evidence type="ECO:0000313" key="8">
    <source>
        <dbReference type="Proteomes" id="UP001281656"/>
    </source>
</evidence>
<name>A0ABU4JUS8_9CLOT</name>
<dbReference type="EMBL" id="JARUJP010000013">
    <property type="protein sequence ID" value="MDW8801904.1"/>
    <property type="molecule type" value="Genomic_DNA"/>
</dbReference>
<accession>A0ABU4JUS8</accession>
<dbReference type="Pfam" id="PF00015">
    <property type="entry name" value="MCPsignal"/>
    <property type="match status" value="1"/>
</dbReference>
<dbReference type="Pfam" id="PF12729">
    <property type="entry name" value="4HB_MCP_1"/>
    <property type="match status" value="1"/>
</dbReference>
<keyword evidence="4" id="KW-1133">Transmembrane helix</keyword>
<comment type="caution">
    <text evidence="7">The sequence shown here is derived from an EMBL/GenBank/DDBJ whole genome shotgun (WGS) entry which is preliminary data.</text>
</comment>
<feature type="domain" description="HAMP" evidence="6">
    <location>
        <begin position="225"/>
        <end position="264"/>
    </location>
</feature>
<dbReference type="SUPFAM" id="SSF58104">
    <property type="entry name" value="Methyl-accepting chemotaxis protein (MCP) signaling domain"/>
    <property type="match status" value="1"/>
</dbReference>
<evidence type="ECO:0000256" key="4">
    <source>
        <dbReference type="SAM" id="Phobius"/>
    </source>
</evidence>
<dbReference type="PRINTS" id="PR00260">
    <property type="entry name" value="CHEMTRNSDUCR"/>
</dbReference>
<dbReference type="CDD" id="cd06225">
    <property type="entry name" value="HAMP"/>
    <property type="match status" value="1"/>
</dbReference>
<sequence length="570" mass="62823">MRFFLNLKIKTKLIAAFMIVSLLIALSGTIATNSMKSLALSGQDMYRNNLVVIDYLSTIEKNLLTIRSNFLLIAYEKDSSKVKERIDIINRLSEEDDHLLTKYQFTDISSHEKTKMDEFTQGLLTYRNLRNKSLKLAEENNYDQLLAYMPTMNEAQSKVEKNIKELIEINKTIASNTNDKNLSTSRASSNVMIGITILAFLISIIIGISLSNSISNELNKGMKLAKQLEAGDLTGQASVKVHDEIGVLIKALNVAIRNSRNVIEQVVTASKDVNMSNTKFINSVGEISNRMSIIDNSTKEIAKTSEETSASTEEISAFTEEIEATTKELAKKADIGSNHSKEIKERAVHIRSKASERSKLSGNLYREKEKNILKSIEEGKVVSEIKSMADAISNIAGQTNLLALNAAIEAARAGEQGRGFSVVADEVRKLAEQSSESAATIQQVVLQVENSFTSLALNASDILNYIENTVSKDYDAFVDIGIQYEKDAELLNELTQDLASNVDEISSTINTVNYTIQTVSATAEENSASSSEIAVNVGETLKHVQQVALMAETQSRTIETLNSLVSKFKL</sequence>
<keyword evidence="4" id="KW-0812">Transmembrane</keyword>
<dbReference type="RefSeq" id="WP_318798307.1">
    <property type="nucleotide sequence ID" value="NZ_JARUJP010000013.1"/>
</dbReference>
<dbReference type="InterPro" id="IPR004089">
    <property type="entry name" value="MCPsignal_dom"/>
</dbReference>
<evidence type="ECO:0000313" key="7">
    <source>
        <dbReference type="EMBL" id="MDW8801904.1"/>
    </source>
</evidence>
<dbReference type="PANTHER" id="PTHR32089:SF112">
    <property type="entry name" value="LYSOZYME-LIKE PROTEIN-RELATED"/>
    <property type="match status" value="1"/>
</dbReference>
<dbReference type="PANTHER" id="PTHR32089">
    <property type="entry name" value="METHYL-ACCEPTING CHEMOTAXIS PROTEIN MCPB"/>
    <property type="match status" value="1"/>
</dbReference>
<comment type="similarity">
    <text evidence="2">Belongs to the methyl-accepting chemotaxis (MCP) protein family.</text>
</comment>
<dbReference type="PROSITE" id="PS50111">
    <property type="entry name" value="CHEMOTAXIS_TRANSDUC_2"/>
    <property type="match status" value="1"/>
</dbReference>